<dbReference type="Gene3D" id="1.25.40.390">
    <property type="match status" value="1"/>
</dbReference>
<dbReference type="PROSITE" id="PS51257">
    <property type="entry name" value="PROKAR_LIPOPROTEIN"/>
    <property type="match status" value="1"/>
</dbReference>
<proteinExistence type="predicted"/>
<dbReference type="InterPro" id="IPR033985">
    <property type="entry name" value="SusD-like_N"/>
</dbReference>
<dbReference type="EMBL" id="CP119311">
    <property type="protein sequence ID" value="WEK34037.1"/>
    <property type="molecule type" value="Genomic_DNA"/>
</dbReference>
<protein>
    <submittedName>
        <fullName evidence="2">RagB/SusD family nutrient uptake outer membrane protein</fullName>
    </submittedName>
</protein>
<feature type="domain" description="SusD-like N-terminal" evidence="1">
    <location>
        <begin position="22"/>
        <end position="170"/>
    </location>
</feature>
<reference evidence="2" key="1">
    <citation type="submission" date="2023-03" db="EMBL/GenBank/DDBJ databases">
        <title>Andean soil-derived lignocellulolytic bacterial consortium as a source of novel taxa and putative plastic-active enzymes.</title>
        <authorList>
            <person name="Diaz-Garcia L."/>
            <person name="Chuvochina M."/>
            <person name="Feuerriegel G."/>
            <person name="Bunk B."/>
            <person name="Sproer C."/>
            <person name="Streit W.R."/>
            <person name="Rodriguez L.M."/>
            <person name="Overmann J."/>
            <person name="Jimenez D.J."/>
        </authorList>
    </citation>
    <scope>NUCLEOTIDE SEQUENCE</scope>
    <source>
        <strain evidence="2">MAG 7</strain>
    </source>
</reference>
<organism evidence="2 3">
    <name type="scientific">Candidatus Pseudobacter hemicellulosilyticus</name>
    <dbReference type="NCBI Taxonomy" id="3121375"/>
    <lineage>
        <taxon>Bacteria</taxon>
        <taxon>Pseudomonadati</taxon>
        <taxon>Bacteroidota</taxon>
        <taxon>Chitinophagia</taxon>
        <taxon>Chitinophagales</taxon>
        <taxon>Chitinophagaceae</taxon>
        <taxon>Pseudobacter</taxon>
    </lineage>
</organism>
<dbReference type="SUPFAM" id="SSF48452">
    <property type="entry name" value="TPR-like"/>
    <property type="match status" value="1"/>
</dbReference>
<evidence type="ECO:0000259" key="1">
    <source>
        <dbReference type="Pfam" id="PF14322"/>
    </source>
</evidence>
<accession>A0AAJ5WQS3</accession>
<dbReference type="Proteomes" id="UP001220610">
    <property type="component" value="Chromosome"/>
</dbReference>
<gene>
    <name evidence="2" type="ORF">P0Y53_16235</name>
</gene>
<dbReference type="InterPro" id="IPR011990">
    <property type="entry name" value="TPR-like_helical_dom_sf"/>
</dbReference>
<dbReference type="AlphaFoldDB" id="A0AAJ5WQS3"/>
<evidence type="ECO:0000313" key="3">
    <source>
        <dbReference type="Proteomes" id="UP001220610"/>
    </source>
</evidence>
<name>A0AAJ5WQS3_9BACT</name>
<evidence type="ECO:0000313" key="2">
    <source>
        <dbReference type="EMBL" id="WEK34037.1"/>
    </source>
</evidence>
<sequence>MKSISTYILLFGCLLTMGCKKWLDVKPEGLSTSDELFASQKGFRDALTGAYIRMKEGDIYGGGLTWGFVEYMACNWELATNSGNTALPRLMAGDYTHATVREWMDNIYIDLYKVVADVNSLLAAIDEKKTVFTDGNYELTKGEALALRAFCHFDVLRLFGPMPQAPGTDPLFPYVKEVSKNIHEPLDYAAFTRQLLADLGEAENLLKDVDPFRTWSMAELNPAQNATPVLRDNYLLYRQVRMNYYAVLALKARVYMWLAAQDPSLQGEAARAAQLVIDAKDHNGLPTFRLGNEGDRVAGDYTMSPEHLMAVSIYNLEPMANGLFTENGSYFRYDFNVQDGFWYLNNLFPVNERTSDVRWKEMWSYKIGNGLTNYVMYRKFLQRTGNPVLQSPLLRLSEMYLVLTECAATKTEAEGYYSTYCAAKGIPFVNGFGTGDWLADRRNKLIREYVREFYAEGQTFFNYKRMNVVALPASWTYTQFTGRQERYVVPKPLREIDYNNK</sequence>
<dbReference type="Pfam" id="PF14322">
    <property type="entry name" value="SusD-like_3"/>
    <property type="match status" value="1"/>
</dbReference>